<dbReference type="InterPro" id="IPR001245">
    <property type="entry name" value="Ser-Thr/Tyr_kinase_cat_dom"/>
</dbReference>
<keyword evidence="4" id="KW-1185">Reference proteome</keyword>
<dbReference type="PANTHER" id="PTHR45631:SF202">
    <property type="entry name" value="SENESCENCE-INDUCED RECEPTOR-LIKE SERINE_THREONINE-PROTEIN KINASE"/>
    <property type="match status" value="1"/>
</dbReference>
<evidence type="ECO:0000256" key="1">
    <source>
        <dbReference type="PROSITE-ProRule" id="PRU10141"/>
    </source>
</evidence>
<dbReference type="SUPFAM" id="SSF56112">
    <property type="entry name" value="Protein kinase-like (PK-like)"/>
    <property type="match status" value="2"/>
</dbReference>
<dbReference type="Pfam" id="PF07714">
    <property type="entry name" value="PK_Tyr_Ser-Thr"/>
    <property type="match status" value="1"/>
</dbReference>
<keyword evidence="3" id="KW-0808">Transferase</keyword>
<keyword evidence="1" id="KW-0067">ATP-binding</keyword>
<dbReference type="PROSITE" id="PS00107">
    <property type="entry name" value="PROTEIN_KINASE_ATP"/>
    <property type="match status" value="1"/>
</dbReference>
<dbReference type="InterPro" id="IPR017441">
    <property type="entry name" value="Protein_kinase_ATP_BS"/>
</dbReference>
<name>A0A3S3M6U4_9MAGN</name>
<feature type="domain" description="Serine-threonine/tyrosine-protein kinase catalytic" evidence="2">
    <location>
        <begin position="85"/>
        <end position="174"/>
    </location>
</feature>
<keyword evidence="3" id="KW-0675">Receptor</keyword>
<comment type="caution">
    <text evidence="3">The sequence shown here is derived from an EMBL/GenBank/DDBJ whole genome shotgun (WGS) entry which is preliminary data.</text>
</comment>
<sequence length="207" mass="23114">MCRLTKKNNNKTTASAHGFGFYTATVKKDQGDCSLSSKNQQFTYAEIINMTSNFERIIGKGAFGTVYYGKMQDGTQVAVKMLSEEYCNTNKLTEKSDVYSFGIVLLELITGQHAIIRSSNSDAINIKDWASPLFAGGDINYGPDSVWKAVEIAMACTPLRSIERPTMSHVVTKLKEYLETELAWERSRIMNSVQAEMDSSTSLYLPR</sequence>
<evidence type="ECO:0000313" key="4">
    <source>
        <dbReference type="Proteomes" id="UP000283530"/>
    </source>
</evidence>
<dbReference type="Gene3D" id="1.10.510.10">
    <property type="entry name" value="Transferase(Phosphotransferase) domain 1"/>
    <property type="match status" value="2"/>
</dbReference>
<evidence type="ECO:0000259" key="2">
    <source>
        <dbReference type="Pfam" id="PF07714"/>
    </source>
</evidence>
<dbReference type="Proteomes" id="UP000283530">
    <property type="component" value="Unassembled WGS sequence"/>
</dbReference>
<protein>
    <submittedName>
        <fullName evidence="3">Putative leucine-rich repeat receptor-like protein kinase isoform X2</fullName>
    </submittedName>
</protein>
<keyword evidence="1" id="KW-0547">Nucleotide-binding</keyword>
<dbReference type="AlphaFoldDB" id="A0A3S3M6U4"/>
<feature type="binding site" evidence="1">
    <location>
        <position position="80"/>
    </location>
    <ligand>
        <name>ATP</name>
        <dbReference type="ChEBI" id="CHEBI:30616"/>
    </ligand>
</feature>
<dbReference type="OrthoDB" id="1924358at2759"/>
<dbReference type="InterPro" id="IPR011009">
    <property type="entry name" value="Kinase-like_dom_sf"/>
</dbReference>
<organism evidence="3 4">
    <name type="scientific">Cinnamomum micranthum f. kanehirae</name>
    <dbReference type="NCBI Taxonomy" id="337451"/>
    <lineage>
        <taxon>Eukaryota</taxon>
        <taxon>Viridiplantae</taxon>
        <taxon>Streptophyta</taxon>
        <taxon>Embryophyta</taxon>
        <taxon>Tracheophyta</taxon>
        <taxon>Spermatophyta</taxon>
        <taxon>Magnoliopsida</taxon>
        <taxon>Magnoliidae</taxon>
        <taxon>Laurales</taxon>
        <taxon>Lauraceae</taxon>
        <taxon>Cinnamomum</taxon>
    </lineage>
</organism>
<reference evidence="3 4" key="1">
    <citation type="journal article" date="2019" name="Nat. Plants">
        <title>Stout camphor tree genome fills gaps in understanding of flowering plant genome evolution.</title>
        <authorList>
            <person name="Chaw S.M."/>
            <person name="Liu Y.C."/>
            <person name="Wu Y.W."/>
            <person name="Wang H.Y."/>
            <person name="Lin C.I."/>
            <person name="Wu C.S."/>
            <person name="Ke H.M."/>
            <person name="Chang L.Y."/>
            <person name="Hsu C.Y."/>
            <person name="Yang H.T."/>
            <person name="Sudianto E."/>
            <person name="Hsu M.H."/>
            <person name="Wu K.P."/>
            <person name="Wang L.N."/>
            <person name="Leebens-Mack J.H."/>
            <person name="Tsai I.J."/>
        </authorList>
    </citation>
    <scope>NUCLEOTIDE SEQUENCE [LARGE SCALE GENOMIC DNA]</scope>
    <source>
        <strain evidence="4">cv. Chaw 1501</strain>
        <tissue evidence="3">Young leaves</tissue>
    </source>
</reference>
<dbReference type="EMBL" id="QPKB01000002">
    <property type="protein sequence ID" value="RWR78141.1"/>
    <property type="molecule type" value="Genomic_DNA"/>
</dbReference>
<accession>A0A3S3M6U4</accession>
<dbReference type="PANTHER" id="PTHR45631">
    <property type="entry name" value="OS07G0107800 PROTEIN-RELATED"/>
    <property type="match status" value="1"/>
</dbReference>
<dbReference type="GO" id="GO:0005524">
    <property type="term" value="F:ATP binding"/>
    <property type="evidence" value="ECO:0007669"/>
    <property type="project" value="UniProtKB-UniRule"/>
</dbReference>
<gene>
    <name evidence="3" type="ORF">CKAN_00665300</name>
</gene>
<keyword evidence="3" id="KW-0418">Kinase</keyword>
<proteinExistence type="predicted"/>
<evidence type="ECO:0000313" key="3">
    <source>
        <dbReference type="EMBL" id="RWR78141.1"/>
    </source>
</evidence>
<dbReference type="GO" id="GO:0004672">
    <property type="term" value="F:protein kinase activity"/>
    <property type="evidence" value="ECO:0007669"/>
    <property type="project" value="InterPro"/>
</dbReference>